<dbReference type="PROSITE" id="PS51257">
    <property type="entry name" value="PROKAR_LIPOPROTEIN"/>
    <property type="match status" value="1"/>
</dbReference>
<organism evidence="2 3">
    <name type="scientific">Aureobasidium pullulans</name>
    <name type="common">Black yeast</name>
    <name type="synonym">Pullularia pullulans</name>
    <dbReference type="NCBI Taxonomy" id="5580"/>
    <lineage>
        <taxon>Eukaryota</taxon>
        <taxon>Fungi</taxon>
        <taxon>Dikarya</taxon>
        <taxon>Ascomycota</taxon>
        <taxon>Pezizomycotina</taxon>
        <taxon>Dothideomycetes</taxon>
        <taxon>Dothideomycetidae</taxon>
        <taxon>Dothideales</taxon>
        <taxon>Saccotheciaceae</taxon>
        <taxon>Aureobasidium</taxon>
    </lineage>
</organism>
<dbReference type="Pfam" id="PF13738">
    <property type="entry name" value="Pyr_redox_3"/>
    <property type="match status" value="1"/>
</dbReference>
<dbReference type="PANTHER" id="PTHR42877">
    <property type="entry name" value="L-ORNITHINE N(5)-MONOOXYGENASE-RELATED"/>
    <property type="match status" value="1"/>
</dbReference>
<dbReference type="Gene3D" id="3.50.50.60">
    <property type="entry name" value="FAD/NAD(P)-binding domain"/>
    <property type="match status" value="1"/>
</dbReference>
<accession>A0ABR0TK46</accession>
<dbReference type="InterPro" id="IPR051209">
    <property type="entry name" value="FAD-bind_Monooxygenase_sf"/>
</dbReference>
<comment type="similarity">
    <text evidence="1">Belongs to the FAD-binding monooxygenase family.</text>
</comment>
<dbReference type="PRINTS" id="PR00469">
    <property type="entry name" value="PNDRDTASEII"/>
</dbReference>
<dbReference type="EMBL" id="JASGXD010000006">
    <property type="protein sequence ID" value="KAK6004830.1"/>
    <property type="molecule type" value="Genomic_DNA"/>
</dbReference>
<gene>
    <name evidence="2" type="ORF">QM012_007609</name>
</gene>
<keyword evidence="3" id="KW-1185">Reference proteome</keyword>
<comment type="caution">
    <text evidence="2">The sequence shown here is derived from an EMBL/GenBank/DDBJ whole genome shotgun (WGS) entry which is preliminary data.</text>
</comment>
<dbReference type="SUPFAM" id="SSF51905">
    <property type="entry name" value="FAD/NAD(P)-binding domain"/>
    <property type="match status" value="1"/>
</dbReference>
<evidence type="ECO:0000313" key="3">
    <source>
        <dbReference type="Proteomes" id="UP001341245"/>
    </source>
</evidence>
<sequence>MSEKKFCKSHARNPRIAIIGAGITGVSAACEVIGHGLDCQIFEAGDETSVGGIWTRQNRHSSLQVPSDFYRFHPEVEWSCLYPGREEILEQTRLLWNRFNLQPRTTFSCPVTQINRVDQGYIINDDSHGYFDSIIVAVGTCAQISRPHLSGQEGFQGEIFHSSEMDDADLEGKDVVVLGGGASAVEALEHAYNEKAATIHVVSRV</sequence>
<dbReference type="Proteomes" id="UP001341245">
    <property type="component" value="Unassembled WGS sequence"/>
</dbReference>
<evidence type="ECO:0000256" key="1">
    <source>
        <dbReference type="ARBA" id="ARBA00010139"/>
    </source>
</evidence>
<protein>
    <recommendedName>
        <fullName evidence="4">FAD/NAD(P)-binding domain-containing protein</fullName>
    </recommendedName>
</protein>
<reference evidence="2 3" key="1">
    <citation type="submission" date="2023-11" db="EMBL/GenBank/DDBJ databases">
        <title>Draft genome sequence and annotation of the polyextremotolerant black yeast-like fungus Aureobasidium pullulans NRRL 62042.</title>
        <authorList>
            <person name="Dielentheis-Frenken M.R.E."/>
            <person name="Wibberg D."/>
            <person name="Blank L.M."/>
            <person name="Tiso T."/>
        </authorList>
    </citation>
    <scope>NUCLEOTIDE SEQUENCE [LARGE SCALE GENOMIC DNA]</scope>
    <source>
        <strain evidence="2 3">NRRL 62042</strain>
    </source>
</reference>
<proteinExistence type="inferred from homology"/>
<name>A0ABR0TK46_AURPU</name>
<dbReference type="PANTHER" id="PTHR42877:SF5">
    <property type="entry name" value="L-ORNITHINE N(5)-MONOOXYGENASE-RELATED"/>
    <property type="match status" value="1"/>
</dbReference>
<evidence type="ECO:0000313" key="2">
    <source>
        <dbReference type="EMBL" id="KAK6004830.1"/>
    </source>
</evidence>
<dbReference type="InterPro" id="IPR036188">
    <property type="entry name" value="FAD/NAD-bd_sf"/>
</dbReference>
<evidence type="ECO:0008006" key="4">
    <source>
        <dbReference type="Google" id="ProtNLM"/>
    </source>
</evidence>